<dbReference type="SUPFAM" id="SSF55186">
    <property type="entry name" value="ThrRS/AlaRS common domain"/>
    <property type="match status" value="1"/>
</dbReference>
<proteinExistence type="predicted"/>
<dbReference type="PANTHER" id="PTHR43462:SF1">
    <property type="entry name" value="ALANYL-TRNA EDITING PROTEIN AARSD1"/>
    <property type="match status" value="1"/>
</dbReference>
<evidence type="ECO:0000256" key="2">
    <source>
        <dbReference type="ARBA" id="ARBA00022723"/>
    </source>
</evidence>
<gene>
    <name evidence="5" type="ORF">RFV38_09980</name>
</gene>
<dbReference type="InterPro" id="IPR018163">
    <property type="entry name" value="Thr/Ala-tRNA-synth_IIc_edit"/>
</dbReference>
<dbReference type="Proteomes" id="UP001279681">
    <property type="component" value="Unassembled WGS sequence"/>
</dbReference>
<keyword evidence="3" id="KW-0862">Zinc</keyword>
<accession>A0ABU4WCQ8</accession>
<evidence type="ECO:0000259" key="4">
    <source>
        <dbReference type="SMART" id="SM00863"/>
    </source>
</evidence>
<feature type="domain" description="Threonyl/alanyl tRNA synthetase SAD" evidence="4">
    <location>
        <begin position="166"/>
        <end position="209"/>
    </location>
</feature>
<keyword evidence="2" id="KW-0479">Metal-binding</keyword>
<sequence length="363" mass="41502">MIKVLSCIKEKENWIIEVESHDLYVDGKGGQIGDQGYIENIKFLTVLDDKKIIVEEEILPGEYPYTVNENRVFDIGVQHTAQHLFSAIAYNDYGLNTVGFRMTETYSTVDLDSKDLDEKFVDELERKINAAIGEGREILEKILTRDEANSIDTFRKKISNKVVGDVRIITIDTLDTSACAGYHVSNISQIRLFKIINFEKIKGNYTRFYFLGGDRAIDDFIKKNKTIKELNRVFSCRDNEILSMVDKFNEEKKQTESRFKDLNIKYCEFLSKDLLQNPIEKDSKRYIVYKDDKDTIANLNKIIPGDYIFIGLWNDAGLISSKAIDCGELLKEFSKTLNIKGGGKGERANFKGDVSIAEITNIL</sequence>
<dbReference type="SMART" id="SM00863">
    <property type="entry name" value="tRNA_SAD"/>
    <property type="match status" value="1"/>
</dbReference>
<organism evidence="5 6">
    <name type="scientific">Candidatus Cetobacterium colombiensis</name>
    <dbReference type="NCBI Taxonomy" id="3073100"/>
    <lineage>
        <taxon>Bacteria</taxon>
        <taxon>Fusobacteriati</taxon>
        <taxon>Fusobacteriota</taxon>
        <taxon>Fusobacteriia</taxon>
        <taxon>Fusobacteriales</taxon>
        <taxon>Fusobacteriaceae</taxon>
        <taxon>Cetobacterium</taxon>
    </lineage>
</organism>
<evidence type="ECO:0000313" key="6">
    <source>
        <dbReference type="Proteomes" id="UP001279681"/>
    </source>
</evidence>
<dbReference type="Gene3D" id="3.30.980.10">
    <property type="entry name" value="Threonyl-trna Synthetase, Chain A, domain 2"/>
    <property type="match status" value="1"/>
</dbReference>
<dbReference type="InterPro" id="IPR012947">
    <property type="entry name" value="tRNA_SAD"/>
</dbReference>
<dbReference type="PANTHER" id="PTHR43462">
    <property type="entry name" value="ALANYL-TRNA EDITING PROTEIN"/>
    <property type="match status" value="1"/>
</dbReference>
<comment type="caution">
    <text evidence="5">The sequence shown here is derived from an EMBL/GenBank/DDBJ whole genome shotgun (WGS) entry which is preliminary data.</text>
</comment>
<comment type="cofactor">
    <cofactor evidence="1">
        <name>Zn(2+)</name>
        <dbReference type="ChEBI" id="CHEBI:29105"/>
    </cofactor>
</comment>
<evidence type="ECO:0000256" key="3">
    <source>
        <dbReference type="ARBA" id="ARBA00022833"/>
    </source>
</evidence>
<evidence type="ECO:0000313" key="5">
    <source>
        <dbReference type="EMBL" id="MDX8336817.1"/>
    </source>
</evidence>
<reference evidence="6" key="1">
    <citation type="submission" date="2023-07" db="EMBL/GenBank/DDBJ databases">
        <authorList>
            <person name="Colorado M.A."/>
            <person name="Villamil L.M."/>
            <person name="Melo J.F."/>
            <person name="Rodriguez J.A."/>
            <person name="Ruiz R.Y."/>
        </authorList>
    </citation>
    <scope>NUCLEOTIDE SEQUENCE [LARGE SCALE GENOMIC DNA]</scope>
    <source>
        <strain evidence="6">C33</strain>
    </source>
</reference>
<dbReference type="EMBL" id="JAVIKH010000014">
    <property type="protein sequence ID" value="MDX8336817.1"/>
    <property type="molecule type" value="Genomic_DNA"/>
</dbReference>
<name>A0ABU4WCQ8_9FUSO</name>
<dbReference type="InterPro" id="IPR051335">
    <property type="entry name" value="Alanyl-tRNA_Editing_Enzymes"/>
</dbReference>
<protein>
    <submittedName>
        <fullName evidence="5">Alanyl-tRNA editing protein</fullName>
    </submittedName>
</protein>
<keyword evidence="6" id="KW-1185">Reference proteome</keyword>
<evidence type="ECO:0000256" key="1">
    <source>
        <dbReference type="ARBA" id="ARBA00001947"/>
    </source>
</evidence>
<dbReference type="RefSeq" id="WP_320314198.1">
    <property type="nucleotide sequence ID" value="NZ_JAVIKH010000014.1"/>
</dbReference>
<dbReference type="Pfam" id="PF07973">
    <property type="entry name" value="tRNA_SAD"/>
    <property type="match status" value="1"/>
</dbReference>